<organism evidence="2 3">
    <name type="scientific">Panacibacter ginsenosidivorans</name>
    <dbReference type="NCBI Taxonomy" id="1813871"/>
    <lineage>
        <taxon>Bacteria</taxon>
        <taxon>Pseudomonadati</taxon>
        <taxon>Bacteroidota</taxon>
        <taxon>Chitinophagia</taxon>
        <taxon>Chitinophagales</taxon>
        <taxon>Chitinophagaceae</taxon>
        <taxon>Panacibacter</taxon>
    </lineage>
</organism>
<dbReference type="InterPro" id="IPR018580">
    <property type="entry name" value="Uncharacterised_YfhO"/>
</dbReference>
<reference evidence="2 3" key="1">
    <citation type="journal article" date="2016" name="Int. J. Syst. Evol. Microbiol.">
        <title>Panacibacter ginsenosidivorans gen. nov., sp. nov., with ginsenoside converting activity isolated from soil of a ginseng field.</title>
        <authorList>
            <person name="Siddiqi M.Z."/>
            <person name="Muhammad Shafi S."/>
            <person name="Choi K.D."/>
            <person name="Im W.T."/>
        </authorList>
    </citation>
    <scope>NUCLEOTIDE SEQUENCE [LARGE SCALE GENOMIC DNA]</scope>
    <source>
        <strain evidence="2 3">Gsoil1550</strain>
    </source>
</reference>
<feature type="transmembrane region" description="Helical" evidence="1">
    <location>
        <begin position="127"/>
        <end position="145"/>
    </location>
</feature>
<feature type="transmembrane region" description="Helical" evidence="1">
    <location>
        <begin position="223"/>
        <end position="245"/>
    </location>
</feature>
<feature type="transmembrane region" description="Helical" evidence="1">
    <location>
        <begin position="89"/>
        <end position="115"/>
    </location>
</feature>
<keyword evidence="3" id="KW-1185">Reference proteome</keyword>
<feature type="transmembrane region" description="Helical" evidence="1">
    <location>
        <begin position="12"/>
        <end position="31"/>
    </location>
</feature>
<dbReference type="Pfam" id="PF09586">
    <property type="entry name" value="YfhO"/>
    <property type="match status" value="1"/>
</dbReference>
<feature type="transmembrane region" description="Helical" evidence="1">
    <location>
        <begin position="347"/>
        <end position="365"/>
    </location>
</feature>
<dbReference type="AlphaFoldDB" id="A0A5B8V352"/>
<feature type="transmembrane region" description="Helical" evidence="1">
    <location>
        <begin position="448"/>
        <end position="467"/>
    </location>
</feature>
<keyword evidence="1" id="KW-0472">Membrane</keyword>
<dbReference type="PANTHER" id="PTHR38454">
    <property type="entry name" value="INTEGRAL MEMBRANE PROTEIN-RELATED"/>
    <property type="match status" value="1"/>
</dbReference>
<dbReference type="KEGG" id="pgin:FRZ67_00995"/>
<feature type="transmembrane region" description="Helical" evidence="1">
    <location>
        <begin position="172"/>
        <end position="188"/>
    </location>
</feature>
<keyword evidence="1" id="KW-0812">Transmembrane</keyword>
<dbReference type="PANTHER" id="PTHR38454:SF1">
    <property type="entry name" value="INTEGRAL MEMBRANE PROTEIN"/>
    <property type="match status" value="1"/>
</dbReference>
<name>A0A5B8V352_9BACT</name>
<feature type="transmembrane region" description="Helical" evidence="1">
    <location>
        <begin position="511"/>
        <end position="529"/>
    </location>
</feature>
<evidence type="ECO:0000313" key="2">
    <source>
        <dbReference type="EMBL" id="QEC65947.1"/>
    </source>
</evidence>
<accession>A0A5B8V352</accession>
<feature type="transmembrane region" description="Helical" evidence="1">
    <location>
        <begin position="799"/>
        <end position="819"/>
    </location>
</feature>
<gene>
    <name evidence="2" type="ORF">FRZ67_00995</name>
</gene>
<keyword evidence="1" id="KW-1133">Transmembrane helix</keyword>
<feature type="transmembrane region" description="Helical" evidence="1">
    <location>
        <begin position="194"/>
        <end position="211"/>
    </location>
</feature>
<evidence type="ECO:0000256" key="1">
    <source>
        <dbReference type="SAM" id="Phobius"/>
    </source>
</evidence>
<feature type="transmembrane region" description="Helical" evidence="1">
    <location>
        <begin position="372"/>
        <end position="387"/>
    </location>
</feature>
<feature type="transmembrane region" description="Helical" evidence="1">
    <location>
        <begin position="536"/>
        <end position="552"/>
    </location>
</feature>
<evidence type="ECO:0000313" key="3">
    <source>
        <dbReference type="Proteomes" id="UP000321533"/>
    </source>
</evidence>
<dbReference type="Proteomes" id="UP000321533">
    <property type="component" value="Chromosome"/>
</dbReference>
<protein>
    <submittedName>
        <fullName evidence="2">YfhO family protein</fullName>
    </submittedName>
</protein>
<feature type="transmembrane region" description="Helical" evidence="1">
    <location>
        <begin position="151"/>
        <end position="167"/>
    </location>
</feature>
<feature type="transmembrane region" description="Helical" evidence="1">
    <location>
        <begin position="407"/>
        <end position="427"/>
    </location>
</feature>
<sequence>MKNISWKNILPHVMATIIFIVVAVIYCKPALEGKVMQQSDMIHWQGMAQSSFQYKETHGHFPLWINSMFGGMPGYQVAMDADNPISLGYLHHLFTLFLPAPFSYFFLLCISFYFLSQVLKVDYRLGILGAIGYAYASFTPIIVSVGHVTQVLTMGYLPFLLGAIFLVFQKKYWIGAALSSIFAALLIAQNHTQVIYYFLIVAVFAGIAYYIQWIKNKEYKHILITSAILISAAVIGVLTNLVSLATTYDYSKATLRGGSQIIDTATNKTKESSGLDINYAFGWSYGQAESFSLLVPNIYGGSSERSELGADSHLAKEAVSKGISEDQAEQFAQQFPTYWGNQPFTSGPVYLGAVICFLFIFGLIYLKGPDKWWIATVCLLAIVMAWGKNFEGFNTFLFNYLPFYNKFRVPTMTLVIPQFLFPVLAVIALQKVIFNENNKAFAEQKLKIAGYVMLGLFVIVGMLYMSFTYTGEGDARITGALNQMTQGNTDVANSFYNALKQDRQSLFGADILRSLLFAGIAFGILWLFIKSKLKPAYAIVALLLISSIDVIAEGRRYLNNDTFIDAGTVDENYFKPSQASEQILKDTGYYRVYNLTQQDPFSDALTSYFHNSIGGYHPAKLSIYEDLLNYQLRKAQPNLHVLDMLNTKYVIVPGQQNQPVAQQNPGALGPCWFAGVIDFEKDALSIMKRINDFNPKDTAILDDTLKKALPFMPVPDSTAEIKLIKNDNDVITYESTSVTNQFAVFSEIYYDRGWKAYIDNKESPIFQTDYVLRGLAIPAGNHAIRFEFKPASYYNSLKLSIAGSALGWIIILGAIVQFFRKKKITTA</sequence>
<dbReference type="RefSeq" id="WP_147187747.1">
    <property type="nucleotide sequence ID" value="NZ_CP042435.1"/>
</dbReference>
<dbReference type="OrthoDB" id="9772884at2"/>
<proteinExistence type="predicted"/>
<dbReference type="EMBL" id="CP042435">
    <property type="protein sequence ID" value="QEC65947.1"/>
    <property type="molecule type" value="Genomic_DNA"/>
</dbReference>